<evidence type="ECO:0000313" key="2">
    <source>
        <dbReference type="EnsemblMetazoa" id="CLYHEMP005232.1"/>
    </source>
</evidence>
<keyword evidence="1" id="KW-0175">Coiled coil</keyword>
<reference evidence="2" key="1">
    <citation type="submission" date="2021-01" db="UniProtKB">
        <authorList>
            <consortium name="EnsemblMetazoa"/>
        </authorList>
    </citation>
    <scope>IDENTIFICATION</scope>
</reference>
<organism evidence="2 3">
    <name type="scientific">Clytia hemisphaerica</name>
    <dbReference type="NCBI Taxonomy" id="252671"/>
    <lineage>
        <taxon>Eukaryota</taxon>
        <taxon>Metazoa</taxon>
        <taxon>Cnidaria</taxon>
        <taxon>Hydrozoa</taxon>
        <taxon>Hydroidolina</taxon>
        <taxon>Leptothecata</taxon>
        <taxon>Obeliida</taxon>
        <taxon>Clytiidae</taxon>
        <taxon>Clytia</taxon>
    </lineage>
</organism>
<keyword evidence="3" id="KW-1185">Reference proteome</keyword>
<protein>
    <recommendedName>
        <fullName evidence="4">CCHC-type domain-containing protein</fullName>
    </recommendedName>
</protein>
<name>A0A7M5V2X1_9CNID</name>
<evidence type="ECO:0000256" key="1">
    <source>
        <dbReference type="SAM" id="Coils"/>
    </source>
</evidence>
<evidence type="ECO:0008006" key="4">
    <source>
        <dbReference type="Google" id="ProtNLM"/>
    </source>
</evidence>
<dbReference type="OrthoDB" id="5990141at2759"/>
<proteinExistence type="predicted"/>
<evidence type="ECO:0000313" key="3">
    <source>
        <dbReference type="Proteomes" id="UP000594262"/>
    </source>
</evidence>
<feature type="coiled-coil region" evidence="1">
    <location>
        <begin position="6"/>
        <end position="75"/>
    </location>
</feature>
<sequence>ALQATLSQISQKLDSMENMRKRDKKELEGKLSSLKQKKHLNKKQYEFKYKSNKMQNQLLGELDDFNEEAKELLDSGSRKRLASVLEDVSETIKKRRKILILTDRSPAGWDTVAEYLTDEWASDSDDFKKMRQAETRALSKKAKDTRKMQNQGQGTCFIRFNQQLPANQNFPLSQQCQNFGNYGISFQPRYQTPPPLATQSTQFPAPQVIAQVPASPVSIRPKIFGSQIRQPGCFICGGLDHWKYSCPARTNWSSFLPLLYCNVIPTSTIFNFLQKSLHRIIQTTKLSTKTTTATTTTTTAATNTTGFTKIPKT</sequence>
<dbReference type="Proteomes" id="UP000594262">
    <property type="component" value="Unplaced"/>
</dbReference>
<dbReference type="AlphaFoldDB" id="A0A7M5V2X1"/>
<accession>A0A7M5V2X1</accession>
<dbReference type="EnsemblMetazoa" id="CLYHEMT005232.1">
    <property type="protein sequence ID" value="CLYHEMP005232.1"/>
    <property type="gene ID" value="CLYHEMG005232"/>
</dbReference>